<keyword evidence="1" id="KW-1133">Transmembrane helix</keyword>
<reference evidence="2" key="2">
    <citation type="submission" date="2015-06" db="UniProtKB">
        <authorList>
            <consortium name="EnsemblPlants"/>
        </authorList>
    </citation>
    <scope>IDENTIFICATION</scope>
</reference>
<reference evidence="3" key="1">
    <citation type="submission" date="2013-06" db="EMBL/GenBank/DDBJ databases">
        <authorList>
            <person name="Zhao Q."/>
        </authorList>
    </citation>
    <scope>NUCLEOTIDE SEQUENCE</scope>
    <source>
        <strain evidence="3">cv. W1943</strain>
    </source>
</reference>
<keyword evidence="1" id="KW-0472">Membrane</keyword>
<protein>
    <submittedName>
        <fullName evidence="2">Uncharacterized protein</fullName>
    </submittedName>
</protein>
<evidence type="ECO:0000313" key="2">
    <source>
        <dbReference type="EnsemblPlants" id="ORUFI01G02960.1"/>
    </source>
</evidence>
<dbReference type="HOGENOM" id="CLU_1246944_0_0_1"/>
<dbReference type="PANTHER" id="PTHR33530">
    <property type="entry name" value="OS01G0147100 PROTEIN"/>
    <property type="match status" value="1"/>
</dbReference>
<name>A0A0E0MR96_ORYRU</name>
<keyword evidence="1" id="KW-0812">Transmembrane</keyword>
<dbReference type="InterPro" id="IPR022149">
    <property type="entry name" value="DUF3681"/>
</dbReference>
<accession>A0A0E0MR96</accession>
<feature type="transmembrane region" description="Helical" evidence="1">
    <location>
        <begin position="52"/>
        <end position="76"/>
    </location>
</feature>
<feature type="transmembrane region" description="Helical" evidence="1">
    <location>
        <begin position="88"/>
        <end position="111"/>
    </location>
</feature>
<dbReference type="PANTHER" id="PTHR33530:SF4">
    <property type="entry name" value="OS01G0145800 PROTEIN"/>
    <property type="match status" value="1"/>
</dbReference>
<feature type="transmembrane region" description="Helical" evidence="1">
    <location>
        <begin position="187"/>
        <end position="212"/>
    </location>
</feature>
<proteinExistence type="predicted"/>
<keyword evidence="3" id="KW-1185">Reference proteome</keyword>
<dbReference type="Pfam" id="PF12442">
    <property type="entry name" value="DUF3681"/>
    <property type="match status" value="2"/>
</dbReference>
<sequence length="245" mass="25526">MADVARREVDADAVAAVSRIPAAMGAFGLATASLTINLAATREPPPCFGDSTYYRLALVGSFLAGVAQVAAAVWVVDDPRSRRAVAKKIIYASIAPLVVAVGLTGAVLLLWRKVRERRKGEKMGKRKSDDVVTLTCGAHQSLIMMRVARLEADGAASKIAAFGLATASLTINLAVAREPPSCFGDGAYYHLALVGSFLSGVAQVGAAVWVADDPRGRHAIGKKIVYASIAPLAIAVSLTGAALLW</sequence>
<organism evidence="2 3">
    <name type="scientific">Oryza rufipogon</name>
    <name type="common">Brownbeard rice</name>
    <name type="synonym">Asian wild rice</name>
    <dbReference type="NCBI Taxonomy" id="4529"/>
    <lineage>
        <taxon>Eukaryota</taxon>
        <taxon>Viridiplantae</taxon>
        <taxon>Streptophyta</taxon>
        <taxon>Embryophyta</taxon>
        <taxon>Tracheophyta</taxon>
        <taxon>Spermatophyta</taxon>
        <taxon>Magnoliopsida</taxon>
        <taxon>Liliopsida</taxon>
        <taxon>Poales</taxon>
        <taxon>Poaceae</taxon>
        <taxon>BOP clade</taxon>
        <taxon>Oryzoideae</taxon>
        <taxon>Oryzeae</taxon>
        <taxon>Oryzinae</taxon>
        <taxon>Oryza</taxon>
    </lineage>
</organism>
<evidence type="ECO:0000256" key="1">
    <source>
        <dbReference type="SAM" id="Phobius"/>
    </source>
</evidence>
<feature type="transmembrane region" description="Helical" evidence="1">
    <location>
        <begin position="155"/>
        <end position="175"/>
    </location>
</feature>
<evidence type="ECO:0000313" key="3">
    <source>
        <dbReference type="Proteomes" id="UP000008022"/>
    </source>
</evidence>
<dbReference type="Gramene" id="ORUFI01G02960.1">
    <property type="protein sequence ID" value="ORUFI01G02960.1"/>
    <property type="gene ID" value="ORUFI01G02960"/>
</dbReference>
<dbReference type="EnsemblPlants" id="ORUFI01G02960.1">
    <property type="protein sequence ID" value="ORUFI01G02960.1"/>
    <property type="gene ID" value="ORUFI01G02960"/>
</dbReference>
<dbReference type="eggNOG" id="ENOG502R5Z4">
    <property type="taxonomic scope" value="Eukaryota"/>
</dbReference>
<feature type="transmembrane region" description="Helical" evidence="1">
    <location>
        <begin position="224"/>
        <end position="244"/>
    </location>
</feature>
<dbReference type="AlphaFoldDB" id="A0A0E0MR96"/>
<dbReference type="Proteomes" id="UP000008022">
    <property type="component" value="Unassembled WGS sequence"/>
</dbReference>
<feature type="transmembrane region" description="Helical" evidence="1">
    <location>
        <begin position="20"/>
        <end position="40"/>
    </location>
</feature>